<evidence type="ECO:0000259" key="6">
    <source>
        <dbReference type="SMART" id="SM00849"/>
    </source>
</evidence>
<sequence>MKKSMILLAGAVMILASACGGSAKKQAADEADSITATVYMGVKTIRLDSVKATWIRDNSHDKLMPVGLFDQNASQLADSLGLKDGIPSSVSTFLVETGGKRILFDTGVGASDSQLQTGLKALGIAPDEVEYLYLTHFHGDHIGGMMKGDTVVFAKAQVYASKAEYDAWMKMDAEKKAQVVKTMEAYKDRLHLFEFGDELPGHVMAIKAAGHTPGHTAYQIGKLLVVGDLMHGAALQTVNPDICASYDMDKQEAVATRRILLDYARKNGLTMAGMHLPMPAFR</sequence>
<gene>
    <name evidence="7" type="ORF">QUW60_04120</name>
</gene>
<evidence type="ECO:0000256" key="5">
    <source>
        <dbReference type="SAM" id="SignalP"/>
    </source>
</evidence>
<organism evidence="7 8">
    <name type="scientific">Bacteroides gallinaceum</name>
    <dbReference type="NCBI Taxonomy" id="1462571"/>
    <lineage>
        <taxon>Bacteria</taxon>
        <taxon>Pseudomonadati</taxon>
        <taxon>Bacteroidota</taxon>
        <taxon>Bacteroidia</taxon>
        <taxon>Bacteroidales</taxon>
        <taxon>Bacteroidaceae</taxon>
        <taxon>Bacteroides</taxon>
    </lineage>
</organism>
<dbReference type="InterPro" id="IPR051013">
    <property type="entry name" value="MBL_superfamily_lactonases"/>
</dbReference>
<name>A0ABT7VDR8_9BACE</name>
<accession>A0ABT7VDR8</accession>
<dbReference type="EMBL" id="JAUDEN010000004">
    <property type="protein sequence ID" value="MDM8324419.1"/>
    <property type="molecule type" value="Genomic_DNA"/>
</dbReference>
<feature type="chain" id="PRO_5047492491" evidence="5">
    <location>
        <begin position="19"/>
        <end position="282"/>
    </location>
</feature>
<dbReference type="Pfam" id="PF00753">
    <property type="entry name" value="Lactamase_B"/>
    <property type="match status" value="1"/>
</dbReference>
<evidence type="ECO:0000313" key="7">
    <source>
        <dbReference type="EMBL" id="MDM8324419.1"/>
    </source>
</evidence>
<comment type="similarity">
    <text evidence="1">Belongs to the metallo-beta-lactamase superfamily.</text>
</comment>
<dbReference type="PROSITE" id="PS51257">
    <property type="entry name" value="PROKAR_LIPOPROTEIN"/>
    <property type="match status" value="1"/>
</dbReference>
<evidence type="ECO:0000256" key="1">
    <source>
        <dbReference type="ARBA" id="ARBA00007749"/>
    </source>
</evidence>
<reference evidence="8" key="1">
    <citation type="submission" date="2023-07" db="EMBL/GenBank/DDBJ databases">
        <title>Identification and characterization of horizontal gene transfer across gut microbiota members of farm animals based on homology search.</title>
        <authorList>
            <person name="Schwarzerova J."/>
            <person name="Nykrynova M."/>
            <person name="Jureckova K."/>
            <person name="Cejkova D."/>
            <person name="Rychlik I."/>
        </authorList>
    </citation>
    <scope>NUCLEOTIDE SEQUENCE [LARGE SCALE GENOMIC DNA]</scope>
    <source>
        <strain evidence="8">109_WCHN</strain>
    </source>
</reference>
<evidence type="ECO:0000256" key="3">
    <source>
        <dbReference type="ARBA" id="ARBA00022801"/>
    </source>
</evidence>
<evidence type="ECO:0000313" key="8">
    <source>
        <dbReference type="Proteomes" id="UP001169458"/>
    </source>
</evidence>
<dbReference type="Gene3D" id="3.60.15.10">
    <property type="entry name" value="Ribonuclease Z/Hydroxyacylglutathione hydrolase-like"/>
    <property type="match status" value="1"/>
</dbReference>
<feature type="signal peptide" evidence="5">
    <location>
        <begin position="1"/>
        <end position="18"/>
    </location>
</feature>
<keyword evidence="5" id="KW-0732">Signal</keyword>
<dbReference type="PANTHER" id="PTHR42978:SF6">
    <property type="entry name" value="QUORUM-QUENCHING LACTONASE YTNP-RELATED"/>
    <property type="match status" value="1"/>
</dbReference>
<keyword evidence="4" id="KW-0862">Zinc</keyword>
<evidence type="ECO:0000256" key="2">
    <source>
        <dbReference type="ARBA" id="ARBA00022723"/>
    </source>
</evidence>
<dbReference type="Proteomes" id="UP001169458">
    <property type="component" value="Unassembled WGS sequence"/>
</dbReference>
<protein>
    <submittedName>
        <fullName evidence="7">MBL fold metallo-hydrolase</fullName>
    </submittedName>
</protein>
<dbReference type="SUPFAM" id="SSF56281">
    <property type="entry name" value="Metallo-hydrolase/oxidoreductase"/>
    <property type="match status" value="1"/>
</dbReference>
<keyword evidence="2" id="KW-0479">Metal-binding</keyword>
<dbReference type="SMART" id="SM00849">
    <property type="entry name" value="Lactamase_B"/>
    <property type="match status" value="1"/>
</dbReference>
<keyword evidence="8" id="KW-1185">Reference proteome</keyword>
<dbReference type="PANTHER" id="PTHR42978">
    <property type="entry name" value="QUORUM-QUENCHING LACTONASE YTNP-RELATED-RELATED"/>
    <property type="match status" value="1"/>
</dbReference>
<dbReference type="RefSeq" id="WP_289558615.1">
    <property type="nucleotide sequence ID" value="NZ_JAUDEN010000004.1"/>
</dbReference>
<dbReference type="InterPro" id="IPR036866">
    <property type="entry name" value="RibonucZ/Hydroxyglut_hydro"/>
</dbReference>
<comment type="caution">
    <text evidence="7">The sequence shown here is derived from an EMBL/GenBank/DDBJ whole genome shotgun (WGS) entry which is preliminary data.</text>
</comment>
<feature type="domain" description="Metallo-beta-lactamase" evidence="6">
    <location>
        <begin position="89"/>
        <end position="275"/>
    </location>
</feature>
<proteinExistence type="inferred from homology"/>
<evidence type="ECO:0000256" key="4">
    <source>
        <dbReference type="ARBA" id="ARBA00022833"/>
    </source>
</evidence>
<dbReference type="InterPro" id="IPR001279">
    <property type="entry name" value="Metallo-B-lactamas"/>
</dbReference>
<dbReference type="CDD" id="cd07720">
    <property type="entry name" value="OPHC2-like_MBL-fold"/>
    <property type="match status" value="1"/>
</dbReference>
<keyword evidence="3" id="KW-0378">Hydrolase</keyword>